<evidence type="ECO:0000256" key="15">
    <source>
        <dbReference type="ARBA" id="ARBA00023049"/>
    </source>
</evidence>
<keyword evidence="10" id="KW-0732">Signal</keyword>
<dbReference type="VEuPathDB" id="AmoebaDB:DICPUDRAFT_86669"/>
<dbReference type="Gene3D" id="3.50.30.30">
    <property type="match status" value="1"/>
</dbReference>
<dbReference type="GO" id="GO:0005783">
    <property type="term" value="C:endoplasmic reticulum"/>
    <property type="evidence" value="ECO:0007669"/>
    <property type="project" value="UniProtKB-SubCell"/>
</dbReference>
<dbReference type="OMA" id="IVFYNRP"/>
<evidence type="ECO:0000256" key="7">
    <source>
        <dbReference type="ARBA" id="ARBA00022645"/>
    </source>
</evidence>
<evidence type="ECO:0000256" key="3">
    <source>
        <dbReference type="ARBA" id="ARBA00004555"/>
    </source>
</evidence>
<dbReference type="RefSeq" id="XP_003285336.1">
    <property type="nucleotide sequence ID" value="XM_003285288.1"/>
</dbReference>
<dbReference type="eggNOG" id="KOG2195">
    <property type="taxonomic scope" value="Eukaryota"/>
</dbReference>
<dbReference type="AlphaFoldDB" id="F0ZD62"/>
<keyword evidence="18" id="KW-0458">Lysosome</keyword>
<dbReference type="PANTHER" id="PTHR12053">
    <property type="entry name" value="PROTEASE FAMILY M28 PLASMA GLUTAMATE CARBOXYPEPTIDASE-RELATED"/>
    <property type="match status" value="1"/>
</dbReference>
<dbReference type="STRING" id="5786.F0ZD62"/>
<dbReference type="GeneID" id="10502704"/>
<keyword evidence="16" id="KW-0865">Zymogen</keyword>
<feature type="transmembrane region" description="Helical" evidence="21">
    <location>
        <begin position="48"/>
        <end position="69"/>
    </location>
</feature>
<evidence type="ECO:0000256" key="16">
    <source>
        <dbReference type="ARBA" id="ARBA00023145"/>
    </source>
</evidence>
<dbReference type="GO" id="GO:0006508">
    <property type="term" value="P:proteolysis"/>
    <property type="evidence" value="ECO:0000318"/>
    <property type="project" value="GO_Central"/>
</dbReference>
<dbReference type="CDD" id="cd03883">
    <property type="entry name" value="M28_Pgcp_like"/>
    <property type="match status" value="1"/>
</dbReference>
<dbReference type="GO" id="GO:0005615">
    <property type="term" value="C:extracellular space"/>
    <property type="evidence" value="ECO:0000318"/>
    <property type="project" value="GO_Central"/>
</dbReference>
<dbReference type="GO" id="GO:0046872">
    <property type="term" value="F:metal ion binding"/>
    <property type="evidence" value="ECO:0007669"/>
    <property type="project" value="UniProtKB-KW"/>
</dbReference>
<evidence type="ECO:0000256" key="2">
    <source>
        <dbReference type="ARBA" id="ARBA00004371"/>
    </source>
</evidence>
<evidence type="ECO:0000313" key="23">
    <source>
        <dbReference type="EMBL" id="EGC38122.1"/>
    </source>
</evidence>
<sequence>MSMNSKYQRLEGIEDNLLLPHEVNGNNSNKKETQLLKFKRYIVKKWKILALLFFVVLLVVGVILIPIIVQRYKTSVISHQCEQYGKQIIDKALKGTEAYSTLSTFVTLFPGRLSGTKILENGIDWILGMMGDDGFDLVHSDDVQVTNWVRNNEHAYITEPYYRKMNILGLGGSIAGNVTAPVLVVSSFDELDQVKDQVPGKIVLFNAIFTNYSSTVQYRGGGASAAAKYGGVAALVRSITPYSLGTPHTGVMWYNSAYPKVPTAAITLEDADLIQNLVNLGQNVTINLYMEAETLPMATSRNIFAQINGTEYPDDVVVLGGHVDSWDIAYGAMDDGGGFMVAYEALRLIKALGIKPKRTIRAVGWTNEENGAAGGQDYANRYTNETFFSIESDFGVTTPLGFTVNASSNTIKSLQLIANKILEPIKATSIEFGEVGTDNGFLVENGKPGAQLMTDMSRYFWYHHTAGDAMDKMDSGEMDQCVGAMASMALCIANWAESTIS</sequence>
<reference evidence="24" key="1">
    <citation type="journal article" date="2011" name="Genome Biol.">
        <title>Comparative genomics of the social amoebae Dictyostelium discoideum and Dictyostelium purpureum.</title>
        <authorList>
            <consortium name="US DOE Joint Genome Institute (JGI-PGF)"/>
            <person name="Sucgang R."/>
            <person name="Kuo A."/>
            <person name="Tian X."/>
            <person name="Salerno W."/>
            <person name="Parikh A."/>
            <person name="Feasley C.L."/>
            <person name="Dalin E."/>
            <person name="Tu H."/>
            <person name="Huang E."/>
            <person name="Barry K."/>
            <person name="Lindquist E."/>
            <person name="Shapiro H."/>
            <person name="Bruce D."/>
            <person name="Schmutz J."/>
            <person name="Salamov A."/>
            <person name="Fey P."/>
            <person name="Gaudet P."/>
            <person name="Anjard C."/>
            <person name="Babu M.M."/>
            <person name="Basu S."/>
            <person name="Bushmanova Y."/>
            <person name="van der Wel H."/>
            <person name="Katoh-Kurasawa M."/>
            <person name="Dinh C."/>
            <person name="Coutinho P.M."/>
            <person name="Saito T."/>
            <person name="Elias M."/>
            <person name="Schaap P."/>
            <person name="Kay R.R."/>
            <person name="Henrissat B."/>
            <person name="Eichinger L."/>
            <person name="Rivero F."/>
            <person name="Putnam N.H."/>
            <person name="West C.M."/>
            <person name="Loomis W.F."/>
            <person name="Chisholm R.L."/>
            <person name="Shaulsky G."/>
            <person name="Strassmann J.E."/>
            <person name="Queller D.C."/>
            <person name="Kuspa A."/>
            <person name="Grigoriev I.V."/>
        </authorList>
    </citation>
    <scope>NUCLEOTIDE SEQUENCE [LARGE SCALE GENOMIC DNA]</scope>
    <source>
        <strain evidence="24">QSDP1</strain>
    </source>
</reference>
<dbReference type="GO" id="GO:0005764">
    <property type="term" value="C:lysosome"/>
    <property type="evidence" value="ECO:0007669"/>
    <property type="project" value="UniProtKB-SubCell"/>
</dbReference>
<evidence type="ECO:0000256" key="10">
    <source>
        <dbReference type="ARBA" id="ARBA00022729"/>
    </source>
</evidence>
<keyword evidence="24" id="KW-1185">Reference proteome</keyword>
<dbReference type="InterPro" id="IPR007484">
    <property type="entry name" value="Peptidase_M28"/>
</dbReference>
<dbReference type="OrthoDB" id="10013407at2759"/>
<dbReference type="InterPro" id="IPR039866">
    <property type="entry name" value="CPQ"/>
</dbReference>
<evidence type="ECO:0000256" key="20">
    <source>
        <dbReference type="ARBA" id="ARBA00033328"/>
    </source>
</evidence>
<dbReference type="GO" id="GO:0004180">
    <property type="term" value="F:carboxypeptidase activity"/>
    <property type="evidence" value="ECO:0007669"/>
    <property type="project" value="UniProtKB-KW"/>
</dbReference>
<feature type="domain" description="Peptidase M28" evidence="22">
    <location>
        <begin position="302"/>
        <end position="486"/>
    </location>
</feature>
<evidence type="ECO:0000256" key="9">
    <source>
        <dbReference type="ARBA" id="ARBA00022723"/>
    </source>
</evidence>
<dbReference type="EMBL" id="GL870983">
    <property type="protein sequence ID" value="EGC38122.1"/>
    <property type="molecule type" value="Genomic_DNA"/>
</dbReference>
<dbReference type="GO" id="GO:0005794">
    <property type="term" value="C:Golgi apparatus"/>
    <property type="evidence" value="ECO:0007669"/>
    <property type="project" value="UniProtKB-SubCell"/>
</dbReference>
<dbReference type="FunFam" id="3.50.30.30:FF:000009">
    <property type="entry name" value="Carboxypeptidase Q"/>
    <property type="match status" value="1"/>
</dbReference>
<evidence type="ECO:0000256" key="5">
    <source>
        <dbReference type="ARBA" id="ARBA00014116"/>
    </source>
</evidence>
<keyword evidence="12" id="KW-0256">Endoplasmic reticulum</keyword>
<keyword evidence="21" id="KW-0812">Transmembrane</keyword>
<evidence type="ECO:0000259" key="22">
    <source>
        <dbReference type="Pfam" id="PF04389"/>
    </source>
</evidence>
<evidence type="ECO:0000256" key="11">
    <source>
        <dbReference type="ARBA" id="ARBA00022801"/>
    </source>
</evidence>
<evidence type="ECO:0000256" key="8">
    <source>
        <dbReference type="ARBA" id="ARBA00022670"/>
    </source>
</evidence>
<dbReference type="Pfam" id="PF04389">
    <property type="entry name" value="Peptidase_M28"/>
    <property type="match status" value="1"/>
</dbReference>
<dbReference type="Proteomes" id="UP000001064">
    <property type="component" value="Unassembled WGS sequence"/>
</dbReference>
<evidence type="ECO:0000256" key="12">
    <source>
        <dbReference type="ARBA" id="ARBA00022824"/>
    </source>
</evidence>
<comment type="subcellular location">
    <subcellularLocation>
        <location evidence="1">Endoplasmic reticulum</location>
    </subcellularLocation>
    <subcellularLocation>
        <location evidence="3">Golgi apparatus</location>
    </subcellularLocation>
    <subcellularLocation>
        <location evidence="2">Lysosome</location>
    </subcellularLocation>
    <subcellularLocation>
        <location evidence="4">Secreted</location>
    </subcellularLocation>
</comment>
<dbReference type="GO" id="GO:0070573">
    <property type="term" value="F:metallodipeptidase activity"/>
    <property type="evidence" value="ECO:0000318"/>
    <property type="project" value="GO_Central"/>
</dbReference>
<accession>F0ZD62</accession>
<evidence type="ECO:0000256" key="18">
    <source>
        <dbReference type="ARBA" id="ARBA00023228"/>
    </source>
</evidence>
<keyword evidence="21" id="KW-1133">Transmembrane helix</keyword>
<dbReference type="PANTHER" id="PTHR12053:SF3">
    <property type="entry name" value="CARBOXYPEPTIDASE Q"/>
    <property type="match status" value="1"/>
</dbReference>
<protein>
    <recommendedName>
        <fullName evidence="5">Carboxypeptidase Q</fullName>
    </recommendedName>
    <alternativeName>
        <fullName evidence="20">Plasma glutamate carboxypeptidase</fullName>
    </alternativeName>
</protein>
<evidence type="ECO:0000256" key="17">
    <source>
        <dbReference type="ARBA" id="ARBA00023180"/>
    </source>
</evidence>
<keyword evidence="15" id="KW-0482">Metalloprotease</keyword>
<dbReference type="KEGG" id="dpp:DICPUDRAFT_86669"/>
<comment type="subunit">
    <text evidence="19">Homodimer. The monomeric form is inactive while the homodimer is active.</text>
</comment>
<name>F0ZD62_DICPU</name>
<dbReference type="GO" id="GO:0043171">
    <property type="term" value="P:peptide catabolic process"/>
    <property type="evidence" value="ECO:0000318"/>
    <property type="project" value="GO_Central"/>
</dbReference>
<keyword evidence="17" id="KW-0325">Glycoprotein</keyword>
<keyword evidence="14" id="KW-0333">Golgi apparatus</keyword>
<dbReference type="InParanoid" id="F0ZD62"/>
<evidence type="ECO:0000256" key="21">
    <source>
        <dbReference type="SAM" id="Phobius"/>
    </source>
</evidence>
<keyword evidence="13" id="KW-0862">Zinc</keyword>
<evidence type="ECO:0000256" key="13">
    <source>
        <dbReference type="ARBA" id="ARBA00022833"/>
    </source>
</evidence>
<evidence type="ECO:0000256" key="6">
    <source>
        <dbReference type="ARBA" id="ARBA00022525"/>
    </source>
</evidence>
<dbReference type="Gene3D" id="3.40.630.10">
    <property type="entry name" value="Zn peptidases"/>
    <property type="match status" value="1"/>
</dbReference>
<dbReference type="SUPFAM" id="SSF53187">
    <property type="entry name" value="Zn-dependent exopeptidases"/>
    <property type="match status" value="1"/>
</dbReference>
<evidence type="ECO:0000256" key="1">
    <source>
        <dbReference type="ARBA" id="ARBA00004240"/>
    </source>
</evidence>
<organism evidence="23 24">
    <name type="scientific">Dictyostelium purpureum</name>
    <name type="common">Slime mold</name>
    <dbReference type="NCBI Taxonomy" id="5786"/>
    <lineage>
        <taxon>Eukaryota</taxon>
        <taxon>Amoebozoa</taxon>
        <taxon>Evosea</taxon>
        <taxon>Eumycetozoa</taxon>
        <taxon>Dictyostelia</taxon>
        <taxon>Dictyosteliales</taxon>
        <taxon>Dictyosteliaceae</taxon>
        <taxon>Dictyostelium</taxon>
    </lineage>
</organism>
<gene>
    <name evidence="23" type="ORF">DICPUDRAFT_86669</name>
</gene>
<evidence type="ECO:0000256" key="19">
    <source>
        <dbReference type="ARBA" id="ARBA00025833"/>
    </source>
</evidence>
<evidence type="ECO:0000313" key="24">
    <source>
        <dbReference type="Proteomes" id="UP000001064"/>
    </source>
</evidence>
<proteinExistence type="predicted"/>
<keyword evidence="8" id="KW-0645">Protease</keyword>
<keyword evidence="11" id="KW-0378">Hydrolase</keyword>
<keyword evidence="7" id="KW-0121">Carboxypeptidase</keyword>
<keyword evidence="9" id="KW-0479">Metal-binding</keyword>
<keyword evidence="21" id="KW-0472">Membrane</keyword>
<evidence type="ECO:0000256" key="4">
    <source>
        <dbReference type="ARBA" id="ARBA00004613"/>
    </source>
</evidence>
<keyword evidence="6" id="KW-0964">Secreted</keyword>
<evidence type="ECO:0000256" key="14">
    <source>
        <dbReference type="ARBA" id="ARBA00023034"/>
    </source>
</evidence>